<dbReference type="SUPFAM" id="SSF48452">
    <property type="entry name" value="TPR-like"/>
    <property type="match status" value="1"/>
</dbReference>
<dbReference type="CDD" id="cd02980">
    <property type="entry name" value="TRX_Fd_family"/>
    <property type="match status" value="1"/>
</dbReference>
<feature type="repeat" description="TPR" evidence="1">
    <location>
        <begin position="136"/>
        <end position="169"/>
    </location>
</feature>
<evidence type="ECO:0000313" key="3">
    <source>
        <dbReference type="EMBL" id="CAE0490252.1"/>
    </source>
</evidence>
<proteinExistence type="predicted"/>
<dbReference type="InterPro" id="IPR011990">
    <property type="entry name" value="TPR-like_helical_dom_sf"/>
</dbReference>
<dbReference type="Pfam" id="PF13432">
    <property type="entry name" value="TPR_16"/>
    <property type="match status" value="1"/>
</dbReference>
<dbReference type="EMBL" id="HBIP01009605">
    <property type="protein sequence ID" value="CAE0490252.1"/>
    <property type="molecule type" value="Transcribed_RNA"/>
</dbReference>
<sequence>MQTINKDFTVRGSKNVGTPTKAPVPHIRSIRHRCGVPVCCSAAPPSPVRKKELRVCLSRTCRKQGAQEVFKFLQDLTQEADVRVRDCSCLGNCGNGPNMALMPEGKELDHVATLDDATRVLTQICGVSIPEPVVKSLALKQQGNAAAIAGRLDEAAENYSAGIALNPSTGLHLLLCNRASVYLQQGRCSEALADAQQAVQLAPPSFVNGWIRLVDCLYALGRHQEASETVAVALQKCPQFRVAPEYRVIVQALRKEGCNV</sequence>
<name>A0A7S3VKW7_DUNTE</name>
<dbReference type="PANTHER" id="PTHR47682">
    <property type="entry name" value="TETRATRICOPEPTIDE REPEAT (TPR)-CONTAINING PROTEIN"/>
    <property type="match status" value="1"/>
</dbReference>
<dbReference type="InterPro" id="IPR036249">
    <property type="entry name" value="Thioredoxin-like_sf"/>
</dbReference>
<dbReference type="PROSITE" id="PS50005">
    <property type="entry name" value="TPR"/>
    <property type="match status" value="1"/>
</dbReference>
<gene>
    <name evidence="3" type="ORF">DTER00134_LOCUS5323</name>
</gene>
<reference evidence="3" key="1">
    <citation type="submission" date="2021-01" db="EMBL/GenBank/DDBJ databases">
        <authorList>
            <person name="Corre E."/>
            <person name="Pelletier E."/>
            <person name="Niang G."/>
            <person name="Scheremetjew M."/>
            <person name="Finn R."/>
            <person name="Kale V."/>
            <person name="Holt S."/>
            <person name="Cochrane G."/>
            <person name="Meng A."/>
            <person name="Brown T."/>
            <person name="Cohen L."/>
        </authorList>
    </citation>
    <scope>NUCLEOTIDE SEQUENCE</scope>
    <source>
        <strain evidence="3">CCMP1320</strain>
    </source>
</reference>
<dbReference type="InterPro" id="IPR019734">
    <property type="entry name" value="TPR_rpt"/>
</dbReference>
<dbReference type="SUPFAM" id="SSF52833">
    <property type="entry name" value="Thioredoxin-like"/>
    <property type="match status" value="1"/>
</dbReference>
<dbReference type="Pfam" id="PF01257">
    <property type="entry name" value="2Fe-2S_thioredx"/>
    <property type="match status" value="1"/>
</dbReference>
<dbReference type="SMART" id="SM00028">
    <property type="entry name" value="TPR"/>
    <property type="match status" value="3"/>
</dbReference>
<protein>
    <submittedName>
        <fullName evidence="3">Uncharacterized protein</fullName>
    </submittedName>
</protein>
<dbReference type="PANTHER" id="PTHR47682:SF1">
    <property type="entry name" value="TETRATRICOPEPTIDE REPEAT (TPR)-CONTAINING PROTEIN"/>
    <property type="match status" value="1"/>
</dbReference>
<organism evidence="3">
    <name type="scientific">Dunaliella tertiolecta</name>
    <name type="common">Green alga</name>
    <dbReference type="NCBI Taxonomy" id="3047"/>
    <lineage>
        <taxon>Eukaryota</taxon>
        <taxon>Viridiplantae</taxon>
        <taxon>Chlorophyta</taxon>
        <taxon>core chlorophytes</taxon>
        <taxon>Chlorophyceae</taxon>
        <taxon>CS clade</taxon>
        <taxon>Chlamydomonadales</taxon>
        <taxon>Dunaliellaceae</taxon>
        <taxon>Dunaliella</taxon>
    </lineage>
</organism>
<accession>A0A7S3VKW7</accession>
<evidence type="ECO:0000256" key="2">
    <source>
        <dbReference type="SAM" id="MobiDB-lite"/>
    </source>
</evidence>
<feature type="region of interest" description="Disordered" evidence="2">
    <location>
        <begin position="1"/>
        <end position="23"/>
    </location>
</feature>
<dbReference type="Gene3D" id="3.40.30.10">
    <property type="entry name" value="Glutaredoxin"/>
    <property type="match status" value="1"/>
</dbReference>
<evidence type="ECO:0000256" key="1">
    <source>
        <dbReference type="PROSITE-ProRule" id="PRU00339"/>
    </source>
</evidence>
<keyword evidence="1" id="KW-0802">TPR repeat</keyword>
<dbReference type="AlphaFoldDB" id="A0A7S3VKW7"/>
<dbReference type="Gene3D" id="1.25.40.10">
    <property type="entry name" value="Tetratricopeptide repeat domain"/>
    <property type="match status" value="1"/>
</dbReference>